<sequence>LVQTPTPLLRSSAREDMDFTMTVTAYGRFQHEFTFTRRPRQLYFKGVHIHSNPSTLSFFNWEDMVFIVTGTAYGRFYHDFAFSDRRTSTLFRFRCVHHTLKLLHLSVLQAGRNRLSCTVYPGVKYSASGSDVQTS</sequence>
<gene>
    <name evidence="1" type="ORF">BaRGS_00025443</name>
</gene>
<evidence type="ECO:0000313" key="2">
    <source>
        <dbReference type="Proteomes" id="UP001519460"/>
    </source>
</evidence>
<organism evidence="1 2">
    <name type="scientific">Batillaria attramentaria</name>
    <dbReference type="NCBI Taxonomy" id="370345"/>
    <lineage>
        <taxon>Eukaryota</taxon>
        <taxon>Metazoa</taxon>
        <taxon>Spiralia</taxon>
        <taxon>Lophotrochozoa</taxon>
        <taxon>Mollusca</taxon>
        <taxon>Gastropoda</taxon>
        <taxon>Caenogastropoda</taxon>
        <taxon>Sorbeoconcha</taxon>
        <taxon>Cerithioidea</taxon>
        <taxon>Batillariidae</taxon>
        <taxon>Batillaria</taxon>
    </lineage>
</organism>
<accession>A0ABD0K879</accession>
<name>A0ABD0K879_9CAEN</name>
<proteinExistence type="predicted"/>
<feature type="non-terminal residue" evidence="1">
    <location>
        <position position="1"/>
    </location>
</feature>
<evidence type="ECO:0000313" key="1">
    <source>
        <dbReference type="EMBL" id="KAK7483276.1"/>
    </source>
</evidence>
<protein>
    <submittedName>
        <fullName evidence="1">Uncharacterized protein</fullName>
    </submittedName>
</protein>
<dbReference type="Proteomes" id="UP001519460">
    <property type="component" value="Unassembled WGS sequence"/>
</dbReference>
<keyword evidence="2" id="KW-1185">Reference proteome</keyword>
<reference evidence="1 2" key="1">
    <citation type="journal article" date="2023" name="Sci. Data">
        <title>Genome assembly of the Korean intertidal mud-creeper Batillaria attramentaria.</title>
        <authorList>
            <person name="Patra A.K."/>
            <person name="Ho P.T."/>
            <person name="Jun S."/>
            <person name="Lee S.J."/>
            <person name="Kim Y."/>
            <person name="Won Y.J."/>
        </authorList>
    </citation>
    <scope>NUCLEOTIDE SEQUENCE [LARGE SCALE GENOMIC DNA]</scope>
    <source>
        <strain evidence="1">Wonlab-2016</strain>
    </source>
</reference>
<dbReference type="AlphaFoldDB" id="A0ABD0K879"/>
<dbReference type="EMBL" id="JACVVK020000229">
    <property type="protein sequence ID" value="KAK7483276.1"/>
    <property type="molecule type" value="Genomic_DNA"/>
</dbReference>
<comment type="caution">
    <text evidence="1">The sequence shown here is derived from an EMBL/GenBank/DDBJ whole genome shotgun (WGS) entry which is preliminary data.</text>
</comment>